<protein>
    <submittedName>
        <fullName evidence="2">Uncharacterized protein</fullName>
    </submittedName>
</protein>
<evidence type="ECO:0000313" key="3">
    <source>
        <dbReference type="Proteomes" id="UP001454036"/>
    </source>
</evidence>
<evidence type="ECO:0000313" key="2">
    <source>
        <dbReference type="EMBL" id="GAA0172369.1"/>
    </source>
</evidence>
<proteinExistence type="predicted"/>
<accession>A0AAV3R7K5</accession>
<evidence type="ECO:0000256" key="1">
    <source>
        <dbReference type="SAM" id="MobiDB-lite"/>
    </source>
</evidence>
<reference evidence="2 3" key="1">
    <citation type="submission" date="2024-01" db="EMBL/GenBank/DDBJ databases">
        <title>The complete chloroplast genome sequence of Lithospermum erythrorhizon: insights into the phylogenetic relationship among Boraginaceae species and the maternal lineages of purple gromwells.</title>
        <authorList>
            <person name="Okada T."/>
            <person name="Watanabe K."/>
        </authorList>
    </citation>
    <scope>NUCLEOTIDE SEQUENCE [LARGE SCALE GENOMIC DNA]</scope>
</reference>
<keyword evidence="3" id="KW-1185">Reference proteome</keyword>
<dbReference type="Proteomes" id="UP001454036">
    <property type="component" value="Unassembled WGS sequence"/>
</dbReference>
<organism evidence="2 3">
    <name type="scientific">Lithospermum erythrorhizon</name>
    <name type="common">Purple gromwell</name>
    <name type="synonym">Lithospermum officinale var. erythrorhizon</name>
    <dbReference type="NCBI Taxonomy" id="34254"/>
    <lineage>
        <taxon>Eukaryota</taxon>
        <taxon>Viridiplantae</taxon>
        <taxon>Streptophyta</taxon>
        <taxon>Embryophyta</taxon>
        <taxon>Tracheophyta</taxon>
        <taxon>Spermatophyta</taxon>
        <taxon>Magnoliopsida</taxon>
        <taxon>eudicotyledons</taxon>
        <taxon>Gunneridae</taxon>
        <taxon>Pentapetalae</taxon>
        <taxon>asterids</taxon>
        <taxon>lamiids</taxon>
        <taxon>Boraginales</taxon>
        <taxon>Boraginaceae</taxon>
        <taxon>Boraginoideae</taxon>
        <taxon>Lithospermeae</taxon>
        <taxon>Lithospermum</taxon>
    </lineage>
</organism>
<dbReference type="AlphaFoldDB" id="A0AAV3R7K5"/>
<sequence length="134" mass="15030">MYLHFPGLSTFIDPFVASILTCVMCFMDHPPIGEPPVMGPNDVALEHRGIRTLLPKSPAPPAQDSLASKRSHADPSHEDLISYFSALRDKRRPERNGSCSRYLKNLTGEHSTLQERYVASVRRTEAVRTELEVV</sequence>
<gene>
    <name evidence="2" type="ORF">LIER_26211</name>
</gene>
<comment type="caution">
    <text evidence="2">The sequence shown here is derived from an EMBL/GenBank/DDBJ whole genome shotgun (WGS) entry which is preliminary data.</text>
</comment>
<feature type="region of interest" description="Disordered" evidence="1">
    <location>
        <begin position="53"/>
        <end position="77"/>
    </location>
</feature>
<name>A0AAV3R7K5_LITER</name>
<dbReference type="EMBL" id="BAABME010008090">
    <property type="protein sequence ID" value="GAA0172369.1"/>
    <property type="molecule type" value="Genomic_DNA"/>
</dbReference>